<dbReference type="RefSeq" id="WP_129726236.1">
    <property type="nucleotide sequence ID" value="NZ_JBHMAF010000193.1"/>
</dbReference>
<gene>
    <name evidence="1" type="ORF">ACFFMS_24730</name>
</gene>
<keyword evidence="2" id="KW-1185">Reference proteome</keyword>
<dbReference type="EMBL" id="JBHMAF010000193">
    <property type="protein sequence ID" value="MFB9761457.1"/>
    <property type="molecule type" value="Genomic_DNA"/>
</dbReference>
<accession>A0ABV5WLD4</accession>
<proteinExistence type="predicted"/>
<name>A0ABV5WLD4_9BACI</name>
<comment type="caution">
    <text evidence="1">The sequence shown here is derived from an EMBL/GenBank/DDBJ whole genome shotgun (WGS) entry which is preliminary data.</text>
</comment>
<protein>
    <submittedName>
        <fullName evidence="1">Uncharacterized protein</fullName>
    </submittedName>
</protein>
<reference evidence="1 2" key="1">
    <citation type="submission" date="2024-09" db="EMBL/GenBank/DDBJ databases">
        <authorList>
            <person name="Sun Q."/>
            <person name="Mori K."/>
        </authorList>
    </citation>
    <scope>NUCLEOTIDE SEQUENCE [LARGE SCALE GENOMIC DNA]</scope>
    <source>
        <strain evidence="1 2">JCM 11201</strain>
    </source>
</reference>
<sequence length="86" mass="10067">MVKHDKDRESLIETMDRYDKIMQRVAARGVKPAQRLELTIDGTVYTHLTEEEFLQEFTQWLEKEQHVSKFIGTVKEKMKTGSGNLP</sequence>
<evidence type="ECO:0000313" key="2">
    <source>
        <dbReference type="Proteomes" id="UP001589609"/>
    </source>
</evidence>
<organism evidence="1 2">
    <name type="scientific">Ectobacillus funiculus</name>
    <dbReference type="NCBI Taxonomy" id="137993"/>
    <lineage>
        <taxon>Bacteria</taxon>
        <taxon>Bacillati</taxon>
        <taxon>Bacillota</taxon>
        <taxon>Bacilli</taxon>
        <taxon>Bacillales</taxon>
        <taxon>Bacillaceae</taxon>
        <taxon>Ectobacillus</taxon>
    </lineage>
</organism>
<evidence type="ECO:0000313" key="1">
    <source>
        <dbReference type="EMBL" id="MFB9761457.1"/>
    </source>
</evidence>
<dbReference type="Proteomes" id="UP001589609">
    <property type="component" value="Unassembled WGS sequence"/>
</dbReference>